<dbReference type="PRINTS" id="PR00633">
    <property type="entry name" value="RCCNDNSATION"/>
</dbReference>
<feature type="transmembrane region" description="Helical" evidence="4">
    <location>
        <begin position="662"/>
        <end position="681"/>
    </location>
</feature>
<evidence type="ECO:0000259" key="5">
    <source>
        <dbReference type="Pfam" id="PF25390"/>
    </source>
</evidence>
<feature type="transmembrane region" description="Helical" evidence="4">
    <location>
        <begin position="603"/>
        <end position="624"/>
    </location>
</feature>
<keyword evidence="8" id="KW-1185">Reference proteome</keyword>
<feature type="transmembrane region" description="Helical" evidence="4">
    <location>
        <begin position="486"/>
        <end position="505"/>
    </location>
</feature>
<evidence type="ECO:0000313" key="6">
    <source>
        <dbReference type="EMBL" id="KAF0696772.1"/>
    </source>
</evidence>
<evidence type="ECO:0000313" key="8">
    <source>
        <dbReference type="Proteomes" id="UP000332933"/>
    </source>
</evidence>
<feature type="repeat" description="RCC1" evidence="2">
    <location>
        <begin position="147"/>
        <end position="196"/>
    </location>
</feature>
<feature type="transmembrane region" description="Helical" evidence="4">
    <location>
        <begin position="451"/>
        <end position="474"/>
    </location>
</feature>
<dbReference type="PROSITE" id="PS50012">
    <property type="entry name" value="RCC1_3"/>
    <property type="match status" value="7"/>
</dbReference>
<reference evidence="7 8" key="1">
    <citation type="submission" date="2019-03" db="EMBL/GenBank/DDBJ databases">
        <authorList>
            <person name="Gaulin E."/>
            <person name="Dumas B."/>
        </authorList>
    </citation>
    <scope>NUCLEOTIDE SEQUENCE [LARGE SCALE GENOMIC DNA]</scope>
    <source>
        <strain evidence="7">CBS 568.67</strain>
    </source>
</reference>
<dbReference type="InterPro" id="IPR000408">
    <property type="entry name" value="Reg_chr_condens"/>
</dbReference>
<feature type="transmembrane region" description="Helical" evidence="4">
    <location>
        <begin position="553"/>
        <end position="573"/>
    </location>
</feature>
<feature type="transmembrane region" description="Helical" evidence="4">
    <location>
        <begin position="579"/>
        <end position="596"/>
    </location>
</feature>
<dbReference type="EMBL" id="CAADRA010005392">
    <property type="protein sequence ID" value="VFT89344.1"/>
    <property type="molecule type" value="Genomic_DNA"/>
</dbReference>
<evidence type="ECO:0000256" key="3">
    <source>
        <dbReference type="SAM" id="MobiDB-lite"/>
    </source>
</evidence>
<feature type="repeat" description="RCC1" evidence="2">
    <location>
        <begin position="41"/>
        <end position="93"/>
    </location>
</feature>
<feature type="domain" description="RCC1-like" evidence="5">
    <location>
        <begin position="43"/>
        <end position="402"/>
    </location>
</feature>
<keyword evidence="1" id="KW-0677">Repeat</keyword>
<name>A0A485KVQ0_9STRA</name>
<feature type="transmembrane region" description="Helical" evidence="4">
    <location>
        <begin position="899"/>
        <end position="922"/>
    </location>
</feature>
<dbReference type="InterPro" id="IPR058923">
    <property type="entry name" value="RCC1-like_dom"/>
</dbReference>
<dbReference type="PANTHER" id="PTHR22870:SF408">
    <property type="entry name" value="OS09G0560450 PROTEIN"/>
    <property type="match status" value="1"/>
</dbReference>
<dbReference type="Gene3D" id="2.130.10.30">
    <property type="entry name" value="Regulator of chromosome condensation 1/beta-lactamase-inhibitor protein II"/>
    <property type="match status" value="2"/>
</dbReference>
<feature type="transmembrane region" description="Helical" evidence="4">
    <location>
        <begin position="525"/>
        <end position="546"/>
    </location>
</feature>
<evidence type="ECO:0000313" key="7">
    <source>
        <dbReference type="EMBL" id="VFT89344.1"/>
    </source>
</evidence>
<dbReference type="SUPFAM" id="SSF50985">
    <property type="entry name" value="RCC1/BLIP-II"/>
    <property type="match status" value="1"/>
</dbReference>
<organism evidence="7 8">
    <name type="scientific">Aphanomyces stellatus</name>
    <dbReference type="NCBI Taxonomy" id="120398"/>
    <lineage>
        <taxon>Eukaryota</taxon>
        <taxon>Sar</taxon>
        <taxon>Stramenopiles</taxon>
        <taxon>Oomycota</taxon>
        <taxon>Saprolegniomycetes</taxon>
        <taxon>Saprolegniales</taxon>
        <taxon>Verrucalvaceae</taxon>
        <taxon>Aphanomyces</taxon>
    </lineage>
</organism>
<feature type="repeat" description="RCC1" evidence="2">
    <location>
        <begin position="247"/>
        <end position="298"/>
    </location>
</feature>
<dbReference type="EMBL" id="VJMH01005371">
    <property type="protein sequence ID" value="KAF0696772.1"/>
    <property type="molecule type" value="Genomic_DNA"/>
</dbReference>
<reference evidence="6" key="2">
    <citation type="submission" date="2019-06" db="EMBL/GenBank/DDBJ databases">
        <title>Genomics analysis of Aphanomyces spp. identifies a new class of oomycete effector associated with host adaptation.</title>
        <authorList>
            <person name="Gaulin E."/>
        </authorList>
    </citation>
    <scope>NUCLEOTIDE SEQUENCE</scope>
    <source>
        <strain evidence="6">CBS 578.67</strain>
    </source>
</reference>
<proteinExistence type="predicted"/>
<sequence>MQQPPPQFERRTSSASTSSVRARRRTISSSPRMLSLAAKPVAVFCWGWGGNGQLGTNDRESRIKPQIVYALLEKTSIAQLACGSRFTIALSTTGSVFAWGKNDYGQLGVGHHLETQLEPRLVDALSDIGITRIATRGSHVLAVSEDGAVYSWGRGDEGQLGHDTRESLHFPKRIPDLHQIVAVACGRAHSVALSYHGAVYTWGSGEDGALGMLDLDAALSPIPLPISTSFVAITCGSRHTLALSRDGRVFSWGWNLYGQLGLGHLDTVRFPTEIPTFIGLKVSQIVSGFRHNFAVLPQSATNSDVYGWGWNEHGQLGDVDSADSVVLRPQRIKSLTDVAVTSLAAGGRHSVCSIHPHGSFAWGRGTDGELGTGSVNSKQTATCILHQRTVFQVACGWAHSAALVQEEAAPPSAAISFKWVTSGDVDAFSGMLVQSLLQLMIISTLLPTHCAVAATAVLPAAAATTVLGNLFFLFQGVSLGQKERRHDVTGIPHGINTVLVFAYTLSIMQPEYQLTGSAEKAHEVGIFAAIATGALQMLLLPLMPLLQASVPKAALLSSVSGIALTFLSMGFAFEIWENPLIALGPLLLFLVSYGAGVKLPMHVPTGLGALLLGTTLALVLYYTGTPTNFVPFSTPYVFELQFLSVDPSLVFRALTSGAGFKYLSIIIPMVLVNVMSAIANLETAAAVGDKYDPMLCVLGDSIVTILGACLGNPFPTGIYIGQPIYKAMGARVGYLGLNAVAVLLLSALNAVPWIIGTIPIASGVGFLLWIGMVITSSSFERRAHDSNHGVAVVLGMVPALAAWAFQLLQTGLAAVHPSSNMTATLDLLAAAGMHPQGMVALSQGYLLTAIVLASTMVHILERDFIYAAAWMVLAAILSGTGVIHAFVIEGDAIQPAFGWFPTAWSVQFCVVYLGMAAMLTTFHLGEEEYKYTAAHAMKRLKACFHAAKKKVPPTHLPTTAAATGAAGGETQHLLRTQSTVAEME</sequence>
<keyword evidence="4" id="KW-1133">Transmembrane helix</keyword>
<feature type="repeat" description="RCC1" evidence="2">
    <location>
        <begin position="303"/>
        <end position="356"/>
    </location>
</feature>
<feature type="repeat" description="RCC1" evidence="2">
    <location>
        <begin position="197"/>
        <end position="246"/>
    </location>
</feature>
<feature type="region of interest" description="Disordered" evidence="3">
    <location>
        <begin position="1"/>
        <end position="26"/>
    </location>
</feature>
<feature type="repeat" description="RCC1" evidence="2">
    <location>
        <begin position="357"/>
        <end position="406"/>
    </location>
</feature>
<feature type="transmembrane region" description="Helical" evidence="4">
    <location>
        <begin position="791"/>
        <end position="815"/>
    </location>
</feature>
<dbReference type="AlphaFoldDB" id="A0A485KVQ0"/>
<dbReference type="Pfam" id="PF25390">
    <property type="entry name" value="WD40_RLD"/>
    <property type="match status" value="1"/>
</dbReference>
<feature type="transmembrane region" description="Helical" evidence="4">
    <location>
        <begin position="864"/>
        <end position="887"/>
    </location>
</feature>
<dbReference type="InterPro" id="IPR051210">
    <property type="entry name" value="Ub_ligase/GEF_domain"/>
</dbReference>
<feature type="transmembrane region" description="Helical" evidence="4">
    <location>
        <begin position="760"/>
        <end position="779"/>
    </location>
</feature>
<feature type="repeat" description="RCC1" evidence="2">
    <location>
        <begin position="94"/>
        <end position="146"/>
    </location>
</feature>
<feature type="transmembrane region" description="Helical" evidence="4">
    <location>
        <begin position="835"/>
        <end position="857"/>
    </location>
</feature>
<accession>A0A485KVQ0</accession>
<gene>
    <name evidence="7" type="primary">Aste57867_12493</name>
    <name evidence="6" type="ORF">As57867_012447</name>
    <name evidence="7" type="ORF">ASTE57867_12493</name>
</gene>
<protein>
    <submittedName>
        <fullName evidence="7">Aste57867_12493 protein</fullName>
    </submittedName>
</protein>
<feature type="transmembrane region" description="Helical" evidence="4">
    <location>
        <begin position="732"/>
        <end position="754"/>
    </location>
</feature>
<dbReference type="Proteomes" id="UP000332933">
    <property type="component" value="Unassembled WGS sequence"/>
</dbReference>
<dbReference type="PROSITE" id="PS00626">
    <property type="entry name" value="RCC1_2"/>
    <property type="match status" value="1"/>
</dbReference>
<dbReference type="PANTHER" id="PTHR22870">
    <property type="entry name" value="REGULATOR OF CHROMOSOME CONDENSATION"/>
    <property type="match status" value="1"/>
</dbReference>
<keyword evidence="4" id="KW-0472">Membrane</keyword>
<dbReference type="OrthoDB" id="8068875at2759"/>
<keyword evidence="4" id="KW-0812">Transmembrane</keyword>
<evidence type="ECO:0000256" key="1">
    <source>
        <dbReference type="ARBA" id="ARBA00022737"/>
    </source>
</evidence>
<evidence type="ECO:0000256" key="4">
    <source>
        <dbReference type="SAM" id="Phobius"/>
    </source>
</evidence>
<dbReference type="InterPro" id="IPR009091">
    <property type="entry name" value="RCC1/BLIP-II"/>
</dbReference>
<evidence type="ECO:0000256" key="2">
    <source>
        <dbReference type="PROSITE-ProRule" id="PRU00235"/>
    </source>
</evidence>